<dbReference type="PANTHER" id="PTHR42770">
    <property type="entry name" value="AMINO ACID TRANSPORTER-RELATED"/>
    <property type="match status" value="1"/>
</dbReference>
<feature type="transmembrane region" description="Helical" evidence="6">
    <location>
        <begin position="189"/>
        <end position="209"/>
    </location>
</feature>
<keyword evidence="5 6" id="KW-0472">Membrane</keyword>
<dbReference type="HOGENOM" id="CLU_007946_15_12_0"/>
<evidence type="ECO:0008006" key="9">
    <source>
        <dbReference type="Google" id="ProtNLM"/>
    </source>
</evidence>
<feature type="transmembrane region" description="Helical" evidence="6">
    <location>
        <begin position="269"/>
        <end position="291"/>
    </location>
</feature>
<organism evidence="7 8">
    <name type="scientific">Cetobacterium somerae ATCC BAA-474</name>
    <dbReference type="NCBI Taxonomy" id="1319815"/>
    <lineage>
        <taxon>Bacteria</taxon>
        <taxon>Fusobacteriati</taxon>
        <taxon>Fusobacteriota</taxon>
        <taxon>Fusobacteriia</taxon>
        <taxon>Fusobacteriales</taxon>
        <taxon>Fusobacteriaceae</taxon>
        <taxon>Cetobacterium</taxon>
    </lineage>
</organism>
<evidence type="ECO:0000256" key="6">
    <source>
        <dbReference type="SAM" id="Phobius"/>
    </source>
</evidence>
<dbReference type="Gene3D" id="1.20.1740.10">
    <property type="entry name" value="Amino acid/polyamine transporter I"/>
    <property type="match status" value="1"/>
</dbReference>
<feature type="transmembrane region" description="Helical" evidence="6">
    <location>
        <begin position="38"/>
        <end position="57"/>
    </location>
</feature>
<dbReference type="PANTHER" id="PTHR42770:SF18">
    <property type="entry name" value="ARGININE_AGMATINE ANTIPORTER"/>
    <property type="match status" value="1"/>
</dbReference>
<feature type="transmembrane region" description="Helical" evidence="6">
    <location>
        <begin position="123"/>
        <end position="140"/>
    </location>
</feature>
<feature type="transmembrane region" description="Helical" evidence="6">
    <location>
        <begin position="312"/>
        <end position="334"/>
    </location>
</feature>
<comment type="caution">
    <text evidence="7">The sequence shown here is derived from an EMBL/GenBank/DDBJ whole genome shotgun (WGS) entry which is preliminary data.</text>
</comment>
<sequence>MKSKLGFWSIVLLGINSIIGSGIFLLPNKAYSLVGTGSIFVILFDMILVLSIALCFAEASGMFKRNGGPYIYAKEAFGEFVGFEVGFMKWAIAIIAWAAMAAGFVQALGDVWEPAKETMTKDIIIAIIICGLGVVNILGVKISKLLNNIITLGKLIPLIIFIAVGIFFIKGSNFVPFNILTTSEEVNFAPAALLMFYAFTGFESIAVAAEDMHNPEKDLPIATITVMLIVSIFYILILMVSIGVLGKDLSTSLTPIAQAAGNFMGEAGALLITAGTLVSIGGINIAASFVTPRCGVALAEDGILPRVIAKNGRYGTPTIAIIITVILALLIALSGSFVKLAAISVISRFVQYLPTCLAIPVLRKKRPDLVRTFRVPFGPVIPIFAIVVSCWLVYNSDIEKILIGLGGLILGIPIYFFMKKYSK</sequence>
<dbReference type="PATRIC" id="fig|1319815.3.peg.2836"/>
<evidence type="ECO:0000256" key="3">
    <source>
        <dbReference type="ARBA" id="ARBA00022692"/>
    </source>
</evidence>
<dbReference type="EMBL" id="AXZF01000205">
    <property type="protein sequence ID" value="ERT63004.1"/>
    <property type="molecule type" value="Genomic_DNA"/>
</dbReference>
<dbReference type="Proteomes" id="UP000017081">
    <property type="component" value="Unassembled WGS sequence"/>
</dbReference>
<accession>U7UVS1</accession>
<evidence type="ECO:0000256" key="1">
    <source>
        <dbReference type="ARBA" id="ARBA00004651"/>
    </source>
</evidence>
<feature type="transmembrane region" description="Helical" evidence="6">
    <location>
        <begin position="400"/>
        <end position="418"/>
    </location>
</feature>
<dbReference type="eggNOG" id="COG0531">
    <property type="taxonomic scope" value="Bacteria"/>
</dbReference>
<gene>
    <name evidence="7" type="ORF">HMPREF0202_02991</name>
</gene>
<keyword evidence="4 6" id="KW-1133">Transmembrane helix</keyword>
<dbReference type="InterPro" id="IPR050367">
    <property type="entry name" value="APC_superfamily"/>
</dbReference>
<dbReference type="Pfam" id="PF13520">
    <property type="entry name" value="AA_permease_2"/>
    <property type="match status" value="1"/>
</dbReference>
<reference evidence="7 8" key="1">
    <citation type="submission" date="2013-08" db="EMBL/GenBank/DDBJ databases">
        <authorList>
            <person name="Weinstock G."/>
            <person name="Sodergren E."/>
            <person name="Wylie T."/>
            <person name="Fulton L."/>
            <person name="Fulton R."/>
            <person name="Fronick C."/>
            <person name="O'Laughlin M."/>
            <person name="Godfrey J."/>
            <person name="Miner T."/>
            <person name="Herter B."/>
            <person name="Appelbaum E."/>
            <person name="Cordes M."/>
            <person name="Lek S."/>
            <person name="Wollam A."/>
            <person name="Pepin K.H."/>
            <person name="Palsikar V.B."/>
            <person name="Mitreva M."/>
            <person name="Wilson R.K."/>
        </authorList>
    </citation>
    <scope>NUCLEOTIDE SEQUENCE [LARGE SCALE GENOMIC DNA]</scope>
    <source>
        <strain evidence="7 8">ATCC BAA-474</strain>
    </source>
</reference>
<feature type="transmembrane region" description="Helical" evidence="6">
    <location>
        <begin position="90"/>
        <end position="108"/>
    </location>
</feature>
<evidence type="ECO:0000313" key="7">
    <source>
        <dbReference type="EMBL" id="ERT63004.1"/>
    </source>
</evidence>
<dbReference type="InterPro" id="IPR002293">
    <property type="entry name" value="AA/rel_permease1"/>
</dbReference>
<feature type="transmembrane region" description="Helical" evidence="6">
    <location>
        <begin position="374"/>
        <end position="394"/>
    </location>
</feature>
<dbReference type="PIRSF" id="PIRSF006060">
    <property type="entry name" value="AA_transporter"/>
    <property type="match status" value="1"/>
</dbReference>
<dbReference type="STRING" id="1319815.HMPREF0202_02991"/>
<protein>
    <recommendedName>
        <fullName evidence="9">Amino acid permease</fullName>
    </recommendedName>
</protein>
<keyword evidence="3 6" id="KW-0812">Transmembrane</keyword>
<comment type="subcellular location">
    <subcellularLocation>
        <location evidence="1">Cell membrane</location>
        <topology evidence="1">Multi-pass membrane protein</topology>
    </subcellularLocation>
</comment>
<feature type="transmembrane region" description="Helical" evidence="6">
    <location>
        <begin position="221"/>
        <end position="245"/>
    </location>
</feature>
<keyword evidence="8" id="KW-1185">Reference proteome</keyword>
<feature type="transmembrane region" description="Helical" evidence="6">
    <location>
        <begin position="152"/>
        <end position="169"/>
    </location>
</feature>
<dbReference type="GO" id="GO:0022857">
    <property type="term" value="F:transmembrane transporter activity"/>
    <property type="evidence" value="ECO:0007669"/>
    <property type="project" value="InterPro"/>
</dbReference>
<evidence type="ECO:0000256" key="2">
    <source>
        <dbReference type="ARBA" id="ARBA00022475"/>
    </source>
</evidence>
<evidence type="ECO:0000313" key="8">
    <source>
        <dbReference type="Proteomes" id="UP000017081"/>
    </source>
</evidence>
<dbReference type="GO" id="GO:0005886">
    <property type="term" value="C:plasma membrane"/>
    <property type="evidence" value="ECO:0007669"/>
    <property type="project" value="UniProtKB-SubCell"/>
</dbReference>
<name>U7UVS1_9FUSO</name>
<feature type="transmembrane region" description="Helical" evidence="6">
    <location>
        <begin position="7"/>
        <end position="26"/>
    </location>
</feature>
<evidence type="ECO:0000256" key="4">
    <source>
        <dbReference type="ARBA" id="ARBA00022989"/>
    </source>
</evidence>
<dbReference type="RefSeq" id="WP_023052508.1">
    <property type="nucleotide sequence ID" value="NZ_CP173062.2"/>
</dbReference>
<evidence type="ECO:0000256" key="5">
    <source>
        <dbReference type="ARBA" id="ARBA00023136"/>
    </source>
</evidence>
<keyword evidence="2" id="KW-1003">Cell membrane</keyword>
<dbReference type="AlphaFoldDB" id="U7UVS1"/>
<proteinExistence type="predicted"/>